<comment type="catalytic activity">
    <reaction evidence="11">
        <text>a ubiquinone + NADH + 5 H(+)(in) = a ubiquinol + NAD(+) + 4 H(+)(out)</text>
        <dbReference type="Rhea" id="RHEA:29091"/>
        <dbReference type="Rhea" id="RHEA-COMP:9565"/>
        <dbReference type="Rhea" id="RHEA-COMP:9566"/>
        <dbReference type="ChEBI" id="CHEBI:15378"/>
        <dbReference type="ChEBI" id="CHEBI:16389"/>
        <dbReference type="ChEBI" id="CHEBI:17976"/>
        <dbReference type="ChEBI" id="CHEBI:57540"/>
        <dbReference type="ChEBI" id="CHEBI:57945"/>
        <dbReference type="EC" id="7.1.1.2"/>
    </reaction>
    <physiologicalReaction direction="left-to-right" evidence="11">
        <dbReference type="Rhea" id="RHEA:29092"/>
    </physiologicalReaction>
</comment>
<dbReference type="Proteomes" id="UP000472268">
    <property type="component" value="Unplaced"/>
</dbReference>
<reference evidence="13" key="2">
    <citation type="submission" date="2025-09" db="UniProtKB">
        <authorList>
            <consortium name="Ensembl"/>
        </authorList>
    </citation>
    <scope>IDENTIFICATION</scope>
</reference>
<comment type="function">
    <text evidence="10">Core subunit of the mitochondrial membrane respiratory chain NADH dehydrogenase (Complex I) which catalyzes electron transfer from NADH through the respiratory chain, using ubiquinone as an electron acceptor. Part of the enzyme membrane arm which is embedded in the lipid bilayer and involved in proton translocation.</text>
</comment>
<evidence type="ECO:0000256" key="7">
    <source>
        <dbReference type="ARBA" id="ARBA00023027"/>
    </source>
</evidence>
<dbReference type="AlphaFoldDB" id="A0A673TRQ8"/>
<proteinExistence type="inferred from homology"/>
<evidence type="ECO:0000256" key="1">
    <source>
        <dbReference type="ARBA" id="ARBA00004141"/>
    </source>
</evidence>
<feature type="transmembrane region" description="Helical" evidence="12">
    <location>
        <begin position="44"/>
        <end position="61"/>
    </location>
</feature>
<dbReference type="InterPro" id="IPR039428">
    <property type="entry name" value="NUOK/Mnh_C1-like"/>
</dbReference>
<reference evidence="13" key="1">
    <citation type="submission" date="2025-08" db="UniProtKB">
        <authorList>
            <consortium name="Ensembl"/>
        </authorList>
    </citation>
    <scope>IDENTIFICATION</scope>
</reference>
<evidence type="ECO:0000256" key="9">
    <source>
        <dbReference type="ARBA" id="ARBA00031586"/>
    </source>
</evidence>
<evidence type="ECO:0000313" key="14">
    <source>
        <dbReference type="Proteomes" id="UP000472268"/>
    </source>
</evidence>
<accession>A0A673TRQ8</accession>
<comment type="subcellular location">
    <subcellularLocation>
        <location evidence="1">Membrane</location>
        <topology evidence="1">Multi-pass membrane protein</topology>
    </subcellularLocation>
</comment>
<evidence type="ECO:0000256" key="5">
    <source>
        <dbReference type="ARBA" id="ARBA00022967"/>
    </source>
</evidence>
<keyword evidence="14" id="KW-1185">Reference proteome</keyword>
<keyword evidence="6 12" id="KW-1133">Transmembrane helix</keyword>
<evidence type="ECO:0000256" key="6">
    <source>
        <dbReference type="ARBA" id="ARBA00022989"/>
    </source>
</evidence>
<feature type="transmembrane region" description="Helical" evidence="12">
    <location>
        <begin position="67"/>
        <end position="87"/>
    </location>
</feature>
<evidence type="ECO:0000256" key="3">
    <source>
        <dbReference type="ARBA" id="ARBA00016612"/>
    </source>
</evidence>
<keyword evidence="5" id="KW-1278">Translocase</keyword>
<dbReference type="GO" id="GO:0016020">
    <property type="term" value="C:membrane"/>
    <property type="evidence" value="ECO:0007669"/>
    <property type="project" value="UniProtKB-SubCell"/>
</dbReference>
<feature type="transmembrane region" description="Helical" evidence="12">
    <location>
        <begin position="20"/>
        <end position="39"/>
    </location>
</feature>
<protein>
    <recommendedName>
        <fullName evidence="3">NADH-ubiquinone oxidoreductase chain 4L</fullName>
    </recommendedName>
    <alternativeName>
        <fullName evidence="9">NADH dehydrogenase subunit 4L</fullName>
    </alternativeName>
</protein>
<evidence type="ECO:0000313" key="13">
    <source>
        <dbReference type="Ensembl" id="ENSSSUP00005014533.1"/>
    </source>
</evidence>
<evidence type="ECO:0000256" key="2">
    <source>
        <dbReference type="ARBA" id="ARBA00010519"/>
    </source>
</evidence>
<dbReference type="Ensembl" id="ENSSSUT00005016598.1">
    <property type="protein sequence ID" value="ENSSSUP00005014533.1"/>
    <property type="gene ID" value="ENSSSUG00005009316.1"/>
</dbReference>
<organism evidence="13 14">
    <name type="scientific">Suricata suricatta</name>
    <name type="common">Meerkat</name>
    <dbReference type="NCBI Taxonomy" id="37032"/>
    <lineage>
        <taxon>Eukaryota</taxon>
        <taxon>Metazoa</taxon>
        <taxon>Chordata</taxon>
        <taxon>Craniata</taxon>
        <taxon>Vertebrata</taxon>
        <taxon>Euteleostomi</taxon>
        <taxon>Mammalia</taxon>
        <taxon>Eutheria</taxon>
        <taxon>Laurasiatheria</taxon>
        <taxon>Carnivora</taxon>
        <taxon>Feliformia</taxon>
        <taxon>Herpestidae</taxon>
        <taxon>Suricata</taxon>
    </lineage>
</organism>
<keyword evidence="8 12" id="KW-0472">Membrane</keyword>
<comment type="similarity">
    <text evidence="2">Belongs to the complex I subunit 4L family.</text>
</comment>
<dbReference type="Pfam" id="PF00420">
    <property type="entry name" value="Oxidored_q2"/>
    <property type="match status" value="1"/>
</dbReference>
<name>A0A673TRQ8_SURSU</name>
<evidence type="ECO:0000256" key="12">
    <source>
        <dbReference type="SAM" id="Phobius"/>
    </source>
</evidence>
<evidence type="ECO:0000256" key="11">
    <source>
        <dbReference type="ARBA" id="ARBA00048769"/>
    </source>
</evidence>
<dbReference type="GO" id="GO:0008137">
    <property type="term" value="F:NADH dehydrogenase (ubiquinone) activity"/>
    <property type="evidence" value="ECO:0007669"/>
    <property type="project" value="UniProtKB-EC"/>
</dbReference>
<keyword evidence="7" id="KW-0520">NAD</keyword>
<sequence length="118" mass="13391">MLNFLSNVPSLHQYFSSIHYLPYSLLICQPHLISSLLCLENVTLSLFIIVIITIINIHFTLVSMMPIILLVFAACEATLGLPLIIIIKNIVSYNINLTTVVSNYNFYCNKTNFALHFI</sequence>
<evidence type="ECO:0000256" key="4">
    <source>
        <dbReference type="ARBA" id="ARBA00022692"/>
    </source>
</evidence>
<evidence type="ECO:0000256" key="8">
    <source>
        <dbReference type="ARBA" id="ARBA00023136"/>
    </source>
</evidence>
<dbReference type="Gene3D" id="1.10.287.3510">
    <property type="match status" value="1"/>
</dbReference>
<evidence type="ECO:0000256" key="10">
    <source>
        <dbReference type="ARBA" id="ARBA00043911"/>
    </source>
</evidence>
<keyword evidence="4 12" id="KW-0812">Transmembrane</keyword>